<gene>
    <name evidence="3" type="ORF">AACH06_19475</name>
</gene>
<evidence type="ECO:0000313" key="3">
    <source>
        <dbReference type="EMBL" id="MEK8033009.1"/>
    </source>
</evidence>
<dbReference type="EMBL" id="JBBUTG010000013">
    <property type="protein sequence ID" value="MEK8033009.1"/>
    <property type="molecule type" value="Genomic_DNA"/>
</dbReference>
<feature type="compositionally biased region" description="Pro residues" evidence="1">
    <location>
        <begin position="205"/>
        <end position="236"/>
    </location>
</feature>
<feature type="compositionally biased region" description="Low complexity" evidence="1">
    <location>
        <begin position="154"/>
        <end position="178"/>
    </location>
</feature>
<feature type="chain" id="PRO_5046120396" evidence="2">
    <location>
        <begin position="37"/>
        <end position="236"/>
    </location>
</feature>
<reference evidence="3 4" key="1">
    <citation type="submission" date="2024-04" db="EMBL/GenBank/DDBJ databases">
        <title>Novel species of the genus Ideonella isolated from streams.</title>
        <authorList>
            <person name="Lu H."/>
        </authorList>
    </citation>
    <scope>NUCLEOTIDE SEQUENCE [LARGE SCALE GENOMIC DNA]</scope>
    <source>
        <strain evidence="3 4">DXS29W</strain>
    </source>
</reference>
<name>A0ABU9BSR3_9BURK</name>
<keyword evidence="4" id="KW-1185">Reference proteome</keyword>
<organism evidence="3 4">
    <name type="scientific">Ideonella lacteola</name>
    <dbReference type="NCBI Taxonomy" id="2984193"/>
    <lineage>
        <taxon>Bacteria</taxon>
        <taxon>Pseudomonadati</taxon>
        <taxon>Pseudomonadota</taxon>
        <taxon>Betaproteobacteria</taxon>
        <taxon>Burkholderiales</taxon>
        <taxon>Sphaerotilaceae</taxon>
        <taxon>Ideonella</taxon>
    </lineage>
</organism>
<keyword evidence="2" id="KW-0732">Signal</keyword>
<feature type="compositionally biased region" description="Pro residues" evidence="1">
    <location>
        <begin position="179"/>
        <end position="196"/>
    </location>
</feature>
<evidence type="ECO:0000313" key="4">
    <source>
        <dbReference type="Proteomes" id="UP001371218"/>
    </source>
</evidence>
<dbReference type="Proteomes" id="UP001371218">
    <property type="component" value="Unassembled WGS sequence"/>
</dbReference>
<evidence type="ECO:0000256" key="2">
    <source>
        <dbReference type="SAM" id="SignalP"/>
    </source>
</evidence>
<accession>A0ABU9BSR3</accession>
<dbReference type="RefSeq" id="WP_341427430.1">
    <property type="nucleotide sequence ID" value="NZ_JBBUTG010000013.1"/>
</dbReference>
<proteinExistence type="predicted"/>
<comment type="caution">
    <text evidence="3">The sequence shown here is derived from an EMBL/GenBank/DDBJ whole genome shotgun (WGS) entry which is preliminary data.</text>
</comment>
<protein>
    <submittedName>
        <fullName evidence="3">Uncharacterized protein</fullName>
    </submittedName>
</protein>
<feature type="region of interest" description="Disordered" evidence="1">
    <location>
        <begin position="150"/>
        <end position="236"/>
    </location>
</feature>
<evidence type="ECO:0000256" key="1">
    <source>
        <dbReference type="SAM" id="MobiDB-lite"/>
    </source>
</evidence>
<feature type="signal peptide" evidence="2">
    <location>
        <begin position="1"/>
        <end position="36"/>
    </location>
</feature>
<sequence length="236" mass="23600">MSLTRLTSRAARASTLKGACLVACTLVAFASAPANAAGTSTATAPAATSPSAARAQYARDTARCRTLPLKSTQRANCLSEASTALAQAQPDKPTEAPDVLIRNAMRRCDPLPEPDKRDCLARMQGQGTLSGSVASGGILRELVTREVVDPSKLPPTAAGAPVSGASGASGASSASGVTPPVPAPAAAPAPAVPTPQPSSADPARAPMPPTPPMPPAPPVEQVPPAGYPPLPMRPTP</sequence>